<proteinExistence type="inferred from homology"/>
<dbReference type="PANTHER" id="PTHR14269">
    <property type="entry name" value="CDP-DIACYLGLYCEROL--GLYCEROL-3-PHOSPHATE 3-PHOSPHATIDYLTRANSFERASE-RELATED"/>
    <property type="match status" value="1"/>
</dbReference>
<evidence type="ECO:0000256" key="3">
    <source>
        <dbReference type="ARBA" id="ARBA00005042"/>
    </source>
</evidence>
<feature type="transmembrane region" description="Helical" evidence="18">
    <location>
        <begin position="145"/>
        <end position="162"/>
    </location>
</feature>
<evidence type="ECO:0000313" key="19">
    <source>
        <dbReference type="EMBL" id="QSZ27823.1"/>
    </source>
</evidence>
<evidence type="ECO:0000256" key="5">
    <source>
        <dbReference type="ARBA" id="ARBA00013170"/>
    </source>
</evidence>
<name>A0A975AWT1_9THEO</name>
<feature type="transmembrane region" description="Helical" evidence="18">
    <location>
        <begin position="120"/>
        <end position="139"/>
    </location>
</feature>
<evidence type="ECO:0000256" key="18">
    <source>
        <dbReference type="SAM" id="Phobius"/>
    </source>
</evidence>
<keyword evidence="8 17" id="KW-0808">Transferase</keyword>
<keyword evidence="12 18" id="KW-0472">Membrane</keyword>
<evidence type="ECO:0000256" key="8">
    <source>
        <dbReference type="ARBA" id="ARBA00022679"/>
    </source>
</evidence>
<evidence type="ECO:0000313" key="20">
    <source>
        <dbReference type="Proteomes" id="UP000671913"/>
    </source>
</evidence>
<dbReference type="AlphaFoldDB" id="A0A975AWT1"/>
<comment type="similarity">
    <text evidence="4 17">Belongs to the CDP-alcohol phosphatidyltransferase class-I family.</text>
</comment>
<dbReference type="InterPro" id="IPR050324">
    <property type="entry name" value="CDP-alcohol_PTase-I"/>
</dbReference>
<keyword evidence="9 18" id="KW-0812">Transmembrane</keyword>
<dbReference type="KEGG" id="aaut:ACETAC_02730"/>
<dbReference type="Gene3D" id="1.20.120.1760">
    <property type="match status" value="1"/>
</dbReference>
<dbReference type="GO" id="GO:0016020">
    <property type="term" value="C:membrane"/>
    <property type="evidence" value="ECO:0007669"/>
    <property type="project" value="UniProtKB-SubCell"/>
</dbReference>
<evidence type="ECO:0000256" key="6">
    <source>
        <dbReference type="ARBA" id="ARBA00014944"/>
    </source>
</evidence>
<evidence type="ECO:0000256" key="16">
    <source>
        <dbReference type="ARBA" id="ARBA00048586"/>
    </source>
</evidence>
<evidence type="ECO:0000256" key="13">
    <source>
        <dbReference type="ARBA" id="ARBA00023209"/>
    </source>
</evidence>
<dbReference type="PROSITE" id="PS00379">
    <property type="entry name" value="CDP_ALCOHOL_P_TRANSF"/>
    <property type="match status" value="1"/>
</dbReference>
<comment type="function">
    <text evidence="1">This protein catalyzes the committed step to the synthesis of the acidic phospholipids.</text>
</comment>
<dbReference type="EMBL" id="CP060096">
    <property type="protein sequence ID" value="QSZ27823.1"/>
    <property type="molecule type" value="Genomic_DNA"/>
</dbReference>
<comment type="pathway">
    <text evidence="3">Phospholipid metabolism; phosphatidylglycerol biosynthesis; phosphatidylglycerol from CDP-diacylglycerol: step 1/2.</text>
</comment>
<dbReference type="InterPro" id="IPR004570">
    <property type="entry name" value="Phosphatidylglycerol_P_synth"/>
</dbReference>
<evidence type="ECO:0000256" key="4">
    <source>
        <dbReference type="ARBA" id="ARBA00010441"/>
    </source>
</evidence>
<dbReference type="GO" id="GO:0008444">
    <property type="term" value="F:CDP-diacylglycerol-glycerol-3-phosphate 3-phosphatidyltransferase activity"/>
    <property type="evidence" value="ECO:0007669"/>
    <property type="project" value="UniProtKB-EC"/>
</dbReference>
<sequence length="170" mass="19256">MNIANLITLMRFFLIPFFIYSFFYIPNGNVYAAIIFIISGITDVIDGYIARHCNQITKTGILLDPLADKLMILAVLACLWLKGMIPFFIILIILIKEMLMIIGAVILYKKRDVAISANKFGKATTVLFYIAIIFSIFGWPYGLTLMIAALILALLSFVIYAIEFKFYNSI</sequence>
<evidence type="ECO:0000256" key="12">
    <source>
        <dbReference type="ARBA" id="ARBA00023136"/>
    </source>
</evidence>
<evidence type="ECO:0000256" key="7">
    <source>
        <dbReference type="ARBA" id="ARBA00022516"/>
    </source>
</evidence>
<dbReference type="Proteomes" id="UP000671913">
    <property type="component" value="Chromosome"/>
</dbReference>
<keyword evidence="20" id="KW-1185">Reference proteome</keyword>
<comment type="catalytic activity">
    <reaction evidence="16">
        <text>a CDP-1,2-diacyl-sn-glycerol + sn-glycerol 3-phosphate = a 1,2-diacyl-sn-glycero-3-phospho-(1'-sn-glycero-3'-phosphate) + CMP + H(+)</text>
        <dbReference type="Rhea" id="RHEA:12593"/>
        <dbReference type="ChEBI" id="CHEBI:15378"/>
        <dbReference type="ChEBI" id="CHEBI:57597"/>
        <dbReference type="ChEBI" id="CHEBI:58332"/>
        <dbReference type="ChEBI" id="CHEBI:60110"/>
        <dbReference type="ChEBI" id="CHEBI:60377"/>
        <dbReference type="EC" id="2.7.8.5"/>
    </reaction>
</comment>
<evidence type="ECO:0000256" key="14">
    <source>
        <dbReference type="ARBA" id="ARBA00023264"/>
    </source>
</evidence>
<evidence type="ECO:0000256" key="2">
    <source>
        <dbReference type="ARBA" id="ARBA00004141"/>
    </source>
</evidence>
<dbReference type="PIRSF" id="PIRSF000847">
    <property type="entry name" value="Phos_ph_gly_syn"/>
    <property type="match status" value="1"/>
</dbReference>
<evidence type="ECO:0000256" key="11">
    <source>
        <dbReference type="ARBA" id="ARBA00023098"/>
    </source>
</evidence>
<keyword evidence="10 18" id="KW-1133">Transmembrane helix</keyword>
<reference evidence="19" key="1">
    <citation type="submission" date="2020-08" db="EMBL/GenBank/DDBJ databases">
        <title>Genomic insights into the carbon and energy metabolism of the first obligate autotrophic acetogenic bacterium Aceticella autotrophica gen. nov., sp. nov.</title>
        <authorList>
            <person name="Toshchakov S.V."/>
            <person name="Elcheninov A.G."/>
            <person name="Kublanov I.V."/>
            <person name="Frolov E.N."/>
            <person name="Lebedinsky A.V."/>
        </authorList>
    </citation>
    <scope>NUCLEOTIDE SEQUENCE</scope>
    <source>
        <strain evidence="19">3443-3Ac</strain>
    </source>
</reference>
<dbReference type="RefSeq" id="WP_284680541.1">
    <property type="nucleotide sequence ID" value="NZ_CP060096.1"/>
</dbReference>
<protein>
    <recommendedName>
        <fullName evidence="6">CDP-diacylglycerol--glycerol-3-phosphate 3-phosphatidyltransferase</fullName>
        <ecNumber evidence="5">2.7.8.5</ecNumber>
    </recommendedName>
    <alternativeName>
        <fullName evidence="15">Phosphatidylglycerophosphate synthase</fullName>
    </alternativeName>
</protein>
<keyword evidence="7" id="KW-0444">Lipid biosynthesis</keyword>
<evidence type="ECO:0000256" key="9">
    <source>
        <dbReference type="ARBA" id="ARBA00022692"/>
    </source>
</evidence>
<dbReference type="Pfam" id="PF01066">
    <property type="entry name" value="CDP-OH_P_transf"/>
    <property type="match status" value="1"/>
</dbReference>
<keyword evidence="14" id="KW-1208">Phospholipid metabolism</keyword>
<feature type="transmembrane region" description="Helical" evidence="18">
    <location>
        <begin position="7"/>
        <end position="25"/>
    </location>
</feature>
<dbReference type="EC" id="2.7.8.5" evidence="5"/>
<comment type="subcellular location">
    <subcellularLocation>
        <location evidence="2">Membrane</location>
        <topology evidence="2">Multi-pass membrane protein</topology>
    </subcellularLocation>
</comment>
<dbReference type="GO" id="GO:0046474">
    <property type="term" value="P:glycerophospholipid biosynthetic process"/>
    <property type="evidence" value="ECO:0007669"/>
    <property type="project" value="TreeGrafter"/>
</dbReference>
<evidence type="ECO:0000256" key="17">
    <source>
        <dbReference type="RuleBase" id="RU003750"/>
    </source>
</evidence>
<keyword evidence="13" id="KW-0594">Phospholipid biosynthesis</keyword>
<evidence type="ECO:0000256" key="1">
    <source>
        <dbReference type="ARBA" id="ARBA00003973"/>
    </source>
</evidence>
<organism evidence="19 20">
    <name type="scientific">Aceticella autotrophica</name>
    <dbReference type="NCBI Taxonomy" id="2755338"/>
    <lineage>
        <taxon>Bacteria</taxon>
        <taxon>Bacillati</taxon>
        <taxon>Bacillota</taxon>
        <taxon>Clostridia</taxon>
        <taxon>Thermoanaerobacterales</taxon>
        <taxon>Thermoanaerobacteraceae</taxon>
        <taxon>Aceticella</taxon>
    </lineage>
</organism>
<keyword evidence="11" id="KW-0443">Lipid metabolism</keyword>
<dbReference type="InterPro" id="IPR048254">
    <property type="entry name" value="CDP_ALCOHOL_P_TRANSF_CS"/>
</dbReference>
<evidence type="ECO:0000256" key="15">
    <source>
        <dbReference type="ARBA" id="ARBA00033018"/>
    </source>
</evidence>
<dbReference type="InterPro" id="IPR043130">
    <property type="entry name" value="CDP-OH_PTrfase_TM_dom"/>
</dbReference>
<gene>
    <name evidence="19" type="ORF">ACETAC_02730</name>
</gene>
<evidence type="ECO:0000256" key="10">
    <source>
        <dbReference type="ARBA" id="ARBA00022989"/>
    </source>
</evidence>
<accession>A0A975AWT1</accession>
<dbReference type="PANTHER" id="PTHR14269:SF62">
    <property type="entry name" value="CDP-DIACYLGLYCEROL--GLYCEROL-3-PHOSPHATE 3-PHOSPHATIDYLTRANSFERASE 1, CHLOROPLASTIC"/>
    <property type="match status" value="1"/>
</dbReference>
<dbReference type="InterPro" id="IPR000462">
    <property type="entry name" value="CDP-OH_P_trans"/>
</dbReference>